<accession>A0A7X2TN96</accession>
<keyword evidence="3" id="KW-1185">Reference proteome</keyword>
<comment type="caution">
    <text evidence="2">The sequence shown here is derived from an EMBL/GenBank/DDBJ whole genome shotgun (WGS) entry which is preliminary data.</text>
</comment>
<dbReference type="Proteomes" id="UP000466864">
    <property type="component" value="Unassembled WGS sequence"/>
</dbReference>
<dbReference type="PANTHER" id="PTHR34985">
    <property type="entry name" value="SLR0554 PROTEIN"/>
    <property type="match status" value="1"/>
</dbReference>
<dbReference type="InterPro" id="IPR027417">
    <property type="entry name" value="P-loop_NTPase"/>
</dbReference>
<dbReference type="PANTHER" id="PTHR34985:SF1">
    <property type="entry name" value="SLR0554 PROTEIN"/>
    <property type="match status" value="1"/>
</dbReference>
<dbReference type="EMBL" id="VUMV01000004">
    <property type="protein sequence ID" value="MST81997.1"/>
    <property type="molecule type" value="Genomic_DNA"/>
</dbReference>
<feature type="domain" description="Virulence-associated protein E-like" evidence="1">
    <location>
        <begin position="514"/>
        <end position="733"/>
    </location>
</feature>
<name>A0A7X2TN96_9FIRM</name>
<evidence type="ECO:0000313" key="2">
    <source>
        <dbReference type="EMBL" id="MST81997.1"/>
    </source>
</evidence>
<dbReference type="InterPro" id="IPR007936">
    <property type="entry name" value="VapE-like_dom"/>
</dbReference>
<evidence type="ECO:0000313" key="3">
    <source>
        <dbReference type="Proteomes" id="UP000466864"/>
    </source>
</evidence>
<protein>
    <submittedName>
        <fullName evidence="2">AAA domain-containing protein</fullName>
    </submittedName>
</protein>
<dbReference type="Gene3D" id="3.40.50.300">
    <property type="entry name" value="P-loop containing nucleotide triphosphate hydrolases"/>
    <property type="match status" value="1"/>
</dbReference>
<reference evidence="2 3" key="1">
    <citation type="submission" date="2019-08" db="EMBL/GenBank/DDBJ databases">
        <title>In-depth cultivation of the pig gut microbiome towards novel bacterial diversity and tailored functional studies.</title>
        <authorList>
            <person name="Wylensek D."/>
            <person name="Hitch T.C.A."/>
            <person name="Clavel T."/>
        </authorList>
    </citation>
    <scope>NUCLEOTIDE SEQUENCE [LARGE SCALE GENOMIC DNA]</scope>
    <source>
        <strain evidence="2 3">Oil+RF-744-WCA-WT-13</strain>
    </source>
</reference>
<gene>
    <name evidence="2" type="ORF">FYJ60_06680</name>
</gene>
<dbReference type="Pfam" id="PF05272">
    <property type="entry name" value="VapE-like_dom"/>
    <property type="match status" value="1"/>
</dbReference>
<dbReference type="AlphaFoldDB" id="A0A7X2TN96"/>
<sequence>MRSGCRSMNTTRDGLAIISRPKGGTSMQQQAEKNILEFPPAPHIDHDRRLWISTGKNRYDKHWKNKQFMWSALLARLARPTATPETFAEYMKMSKAEQDNAKDVGGFVGGALSEGRRSAKTVKSRSIISFDLDFAPVDFYSGMKLDGTYASACYSTHKYQPEKPRLRLLIPLSRDVSADEYEAVARMLATDIGMDYMDPSTFQPSRLMYWPSHAEDAPYFFDYVDAPLLDPDDVLRRYPEGEWHDASLWPTSKLEADSHRKVADKQADPTTKPGIVGAFCRAYTVPEAIDKFLGDVYAPTDHEDRYTYIPGSTTAGLVIYDGGKFAFSNHGTDPAGGLECNAWDLVRIHKFGGEDDKIHGDVAPNKRPSFKAMEDFALKDEPTLRIYDAEHHSVEASDFDDGEQTELTPADVRLKLDRSGKGVIEKSVVNAGRVFELDPALQGLTYDLLAGDIKIDPEHPVPWKRRPGSWTDADDAQLYTYVASNYAEFPRQYVLDQKIIRAQGRSFHPVKQYLEGLEWDGNARAATLLIDYLGAEDNVYTREATEKTLLAAIRRIYEPGCKFDNMLILSGPPGTGKSTLVAKLAGRWFSDNLTFEDMKDKTAAEKLQGYWIIEIGELKGMRKMDVESIKAFVSRQEDIYRAAYGRNVEKHPRQCVIFGTVNNAGGYLKDITGNRRFWPIEITGQTEQKPWNLTDADRDQIWAEMFFRYKELGETSLLLSKDAAAIALEKQTEALESDEREGLVEAFLARKLPKDWKTMSRDARIAFLDGDADSILPIPRAEEATEDREIVAVVEIWCECFRNPLARITRKDSYDIASMLMRLGWVRTDQRQYIADYGRQRVFVKQTR</sequence>
<evidence type="ECO:0000259" key="1">
    <source>
        <dbReference type="Pfam" id="PF05272"/>
    </source>
</evidence>
<dbReference type="SUPFAM" id="SSF52540">
    <property type="entry name" value="P-loop containing nucleoside triphosphate hydrolases"/>
    <property type="match status" value="1"/>
</dbReference>
<organism evidence="2 3">
    <name type="scientific">Bilifractor porci</name>
    <dbReference type="NCBI Taxonomy" id="2606636"/>
    <lineage>
        <taxon>Bacteria</taxon>
        <taxon>Bacillati</taxon>
        <taxon>Bacillota</taxon>
        <taxon>Clostridia</taxon>
        <taxon>Lachnospirales</taxon>
        <taxon>Lachnospiraceae</taxon>
        <taxon>Bilifractor</taxon>
    </lineage>
</organism>
<proteinExistence type="predicted"/>